<sequence length="453" mass="49397">MRVIVIGAGPAGRFSATALKAMGGEPVVIEKDFLGGECANKRCIVEVSLAEYAVTLDVTEKMGLEPNAASFREVMGELRSFRDMMRAFFDMQAKESGMEEIRGEAKLIDPKTVEVNGEMVKGDAIIIATGSRPLVPDIPGMDLDGVITYHDIIEMTELPEELVVVGGGAVGAAYACILGQLGSKVTVLERFKVLGGFDHDLRDYAIEQLKSRGISIFEGALVKEIKGGSRVESLLAEVDGEEREFSADCVLFATGLIPNSEIAKDIGVKIGERNEIIVNERMQTNVDGVYAAGDVIGPPFLTPVARREGWVAASNIMGKDVRMDYSLIPHFVPLFMEFSSVGLTEEEAVAEYGRENIAVLMMPPAVPYPSGCRSIWLARLDPRLTGMMKLVLERKSRKILGAHMASYTGKNAMHYLAALMKRGFTIDELAEIIEVYPDNDLFPVMAKMMLGMV</sequence>
<dbReference type="InterPro" id="IPR001100">
    <property type="entry name" value="Pyr_nuc-diS_OxRdtase"/>
</dbReference>
<keyword evidence="2" id="KW-0285">Flavoprotein</keyword>
<keyword evidence="8" id="KW-1185">Reference proteome</keyword>
<dbReference type="PIRSF" id="PIRSF000350">
    <property type="entry name" value="Mercury_reductase_MerA"/>
    <property type="match status" value="1"/>
</dbReference>
<evidence type="ECO:0000256" key="2">
    <source>
        <dbReference type="ARBA" id="ARBA00022630"/>
    </source>
</evidence>
<dbReference type="Proteomes" id="UP000185779">
    <property type="component" value="Unassembled WGS sequence"/>
</dbReference>
<feature type="domain" description="Pyridine nucleotide-disulphide oxidoreductase dimerisation" evidence="4">
    <location>
        <begin position="329"/>
        <end position="437"/>
    </location>
</feature>
<evidence type="ECO:0000259" key="4">
    <source>
        <dbReference type="Pfam" id="PF02852"/>
    </source>
</evidence>
<organism evidence="7 8">
    <name type="scientific">Candidatus Syntropharchaeum butanivorans</name>
    <dbReference type="NCBI Taxonomy" id="1839936"/>
    <lineage>
        <taxon>Archaea</taxon>
        <taxon>Methanobacteriati</taxon>
        <taxon>Methanobacteriota</taxon>
        <taxon>Stenosarchaea group</taxon>
        <taxon>Methanomicrobia</taxon>
        <taxon>Methanosarcinales</taxon>
        <taxon>ANME-2 cluster</taxon>
        <taxon>Candidatus Syntropharchaeum</taxon>
    </lineage>
</organism>
<dbReference type="STRING" id="1839936.SBU_000621"/>
<dbReference type="InterPro" id="IPR016156">
    <property type="entry name" value="FAD/NAD-linked_Rdtase_dimer_sf"/>
</dbReference>
<dbReference type="PANTHER" id="PTHR43014">
    <property type="entry name" value="MERCURIC REDUCTASE"/>
    <property type="match status" value="1"/>
</dbReference>
<evidence type="ECO:0000259" key="5">
    <source>
        <dbReference type="Pfam" id="PF07992"/>
    </source>
</evidence>
<dbReference type="Pfam" id="PF02852">
    <property type="entry name" value="Pyr_redox_dim"/>
    <property type="match status" value="1"/>
</dbReference>
<evidence type="ECO:0000313" key="7">
    <source>
        <dbReference type="EMBL" id="OFV66654.1"/>
    </source>
</evidence>
<protein>
    <submittedName>
        <fullName evidence="7">Dihydrolipoamide dehydrogenase</fullName>
    </submittedName>
    <submittedName>
        <fullName evidence="6">NAD(P)/FAD-dependent oxidoreductase</fullName>
    </submittedName>
</protein>
<name>A0A1F2P660_9EURY</name>
<dbReference type="EMBL" id="LYOR01000002">
    <property type="protein sequence ID" value="OFV66654.1"/>
    <property type="molecule type" value="Genomic_DNA"/>
</dbReference>
<evidence type="ECO:0000256" key="3">
    <source>
        <dbReference type="ARBA" id="ARBA00022827"/>
    </source>
</evidence>
<dbReference type="PRINTS" id="PR00411">
    <property type="entry name" value="PNDRDTASEI"/>
</dbReference>
<feature type="domain" description="FAD/NAD(P)-binding" evidence="5">
    <location>
        <begin position="1"/>
        <end position="309"/>
    </location>
</feature>
<dbReference type="Gene3D" id="3.50.50.60">
    <property type="entry name" value="FAD/NAD(P)-binding domain"/>
    <property type="match status" value="2"/>
</dbReference>
<dbReference type="EMBL" id="DRIE01000008">
    <property type="protein sequence ID" value="HEC56356.1"/>
    <property type="molecule type" value="Genomic_DNA"/>
</dbReference>
<evidence type="ECO:0000256" key="1">
    <source>
        <dbReference type="ARBA" id="ARBA00007532"/>
    </source>
</evidence>
<dbReference type="InterPro" id="IPR023753">
    <property type="entry name" value="FAD/NAD-binding_dom"/>
</dbReference>
<dbReference type="PRINTS" id="PR00368">
    <property type="entry name" value="FADPNR"/>
</dbReference>
<proteinExistence type="inferred from homology"/>
<dbReference type="Pfam" id="PF07992">
    <property type="entry name" value="Pyr_redox_2"/>
    <property type="match status" value="1"/>
</dbReference>
<reference evidence="6" key="2">
    <citation type="journal article" date="2020" name="mSystems">
        <title>Genome- and Community-Level Interaction Insights into Carbon Utilization and Element Cycling Functions of Hydrothermarchaeota in Hydrothermal Sediment.</title>
        <authorList>
            <person name="Zhou Z."/>
            <person name="Liu Y."/>
            <person name="Xu W."/>
            <person name="Pan J."/>
            <person name="Luo Z.H."/>
            <person name="Li M."/>
        </authorList>
    </citation>
    <scope>NUCLEOTIDE SEQUENCE [LARGE SCALE GENOMIC DNA]</scope>
    <source>
        <strain evidence="6">HyVt-386</strain>
    </source>
</reference>
<evidence type="ECO:0000313" key="6">
    <source>
        <dbReference type="EMBL" id="HEC56356.1"/>
    </source>
</evidence>
<reference evidence="7 8" key="1">
    <citation type="submission" date="2016-05" db="EMBL/GenBank/DDBJ databases">
        <title>Microbial consortia oxidize butane by reversing methanogenesis.</title>
        <authorList>
            <person name="Laso-Perez R."/>
            <person name="Richter M."/>
            <person name="Wegener G."/>
            <person name="Musat F."/>
        </authorList>
    </citation>
    <scope>NUCLEOTIDE SEQUENCE [LARGE SCALE GENOMIC DNA]</scope>
    <source>
        <strain evidence="7">BOX1</strain>
    </source>
</reference>
<dbReference type="PANTHER" id="PTHR43014:SF5">
    <property type="entry name" value="GLUTATHIONE REDUCTASE (NADPH)"/>
    <property type="match status" value="1"/>
</dbReference>
<keyword evidence="3" id="KW-0274">FAD</keyword>
<dbReference type="Proteomes" id="UP000885936">
    <property type="component" value="Unassembled WGS sequence"/>
</dbReference>
<dbReference type="GO" id="GO:0016491">
    <property type="term" value="F:oxidoreductase activity"/>
    <property type="evidence" value="ECO:0007669"/>
    <property type="project" value="InterPro"/>
</dbReference>
<dbReference type="SUPFAM" id="SSF55424">
    <property type="entry name" value="FAD/NAD-linked reductases, dimerisation (C-terminal) domain"/>
    <property type="match status" value="1"/>
</dbReference>
<dbReference type="SUPFAM" id="SSF51905">
    <property type="entry name" value="FAD/NAD(P)-binding domain"/>
    <property type="match status" value="1"/>
</dbReference>
<dbReference type="InterPro" id="IPR036188">
    <property type="entry name" value="FAD/NAD-bd_sf"/>
</dbReference>
<accession>A0A1F2P660</accession>
<dbReference type="InterPro" id="IPR004099">
    <property type="entry name" value="Pyr_nucl-diS_OxRdtase_dimer"/>
</dbReference>
<evidence type="ECO:0000313" key="8">
    <source>
        <dbReference type="Proteomes" id="UP000185779"/>
    </source>
</evidence>
<dbReference type="Gene3D" id="3.30.390.30">
    <property type="match status" value="1"/>
</dbReference>
<comment type="similarity">
    <text evidence="1">Belongs to the class-I pyridine nucleotide-disulfide oxidoreductase family.</text>
</comment>
<dbReference type="AlphaFoldDB" id="A0A1F2P660"/>
<gene>
    <name evidence="6" type="ORF">ENI32_00480</name>
    <name evidence="7" type="ORF">SBU_000621</name>
</gene>
<comment type="caution">
    <text evidence="7">The sequence shown here is derived from an EMBL/GenBank/DDBJ whole genome shotgun (WGS) entry which is preliminary data.</text>
</comment>